<dbReference type="RefSeq" id="WP_121595026.1">
    <property type="nucleotide sequence ID" value="NZ_RCHD01000074.1"/>
</dbReference>
<organism evidence="1 2">
    <name type="scientific">Acinetobacter cumulans</name>
    <dbReference type="NCBI Taxonomy" id="2136182"/>
    <lineage>
        <taxon>Bacteria</taxon>
        <taxon>Pseudomonadati</taxon>
        <taxon>Pseudomonadota</taxon>
        <taxon>Gammaproteobacteria</taxon>
        <taxon>Moraxellales</taxon>
        <taxon>Moraxellaceae</taxon>
        <taxon>Acinetobacter</taxon>
    </lineage>
</organism>
<name>A0A498CRP8_9GAMM</name>
<comment type="caution">
    <text evidence="1">The sequence shown here is derived from an EMBL/GenBank/DDBJ whole genome shotgun (WGS) entry which is preliminary data.</text>
</comment>
<sequence>MKDKTEVNRIAVFERVIAVLQAIQTTPVASTSELREQVLPDLSLRSAQRYLKGLERAGYVSQKLDAGWHRGDARYFLTEKAKQLFGVQG</sequence>
<evidence type="ECO:0000313" key="2">
    <source>
        <dbReference type="Proteomes" id="UP000267166"/>
    </source>
</evidence>
<dbReference type="Proteomes" id="UP000267166">
    <property type="component" value="Unassembled WGS sequence"/>
</dbReference>
<accession>A0A498CRP8</accession>
<dbReference type="InterPro" id="IPR036390">
    <property type="entry name" value="WH_DNA-bd_sf"/>
</dbReference>
<dbReference type="AlphaFoldDB" id="A0A498CRP8"/>
<dbReference type="EMBL" id="RCHD01000074">
    <property type="protein sequence ID" value="RLL29048.1"/>
    <property type="molecule type" value="Genomic_DNA"/>
</dbReference>
<reference evidence="1 2" key="1">
    <citation type="submission" date="2018-09" db="EMBL/GenBank/DDBJ databases">
        <title>The draft genome of Acinetobacter sp. strains.</title>
        <authorList>
            <person name="Qin J."/>
            <person name="Feng Y."/>
            <person name="Zong Z."/>
        </authorList>
    </citation>
    <scope>NUCLEOTIDE SEQUENCE [LARGE SCALE GENOMIC DNA]</scope>
    <source>
        <strain evidence="1 2">WCHAc060003</strain>
    </source>
</reference>
<dbReference type="Gene3D" id="1.10.10.10">
    <property type="entry name" value="Winged helix-like DNA-binding domain superfamily/Winged helix DNA-binding domain"/>
    <property type="match status" value="1"/>
</dbReference>
<proteinExistence type="predicted"/>
<dbReference type="InterPro" id="IPR036388">
    <property type="entry name" value="WH-like_DNA-bd_sf"/>
</dbReference>
<evidence type="ECO:0000313" key="1">
    <source>
        <dbReference type="EMBL" id="RLL29048.1"/>
    </source>
</evidence>
<protein>
    <submittedName>
        <fullName evidence="1">Winged helix-turn-helix domain-containing protein</fullName>
    </submittedName>
</protein>
<dbReference type="SUPFAM" id="SSF46785">
    <property type="entry name" value="Winged helix' DNA-binding domain"/>
    <property type="match status" value="1"/>
</dbReference>
<gene>
    <name evidence="1" type="ORF">D9K80_17325</name>
</gene>